<protein>
    <submittedName>
        <fullName evidence="5">MarR family transcriptional regulator</fullName>
    </submittedName>
</protein>
<dbReference type="AlphaFoldDB" id="A0A4V1ANG0"/>
<keyword evidence="3" id="KW-0804">Transcription</keyword>
<dbReference type="InterPro" id="IPR036390">
    <property type="entry name" value="WH_DNA-bd_sf"/>
</dbReference>
<feature type="domain" description="HTH marR-type" evidence="4">
    <location>
        <begin position="2"/>
        <end position="133"/>
    </location>
</feature>
<evidence type="ECO:0000313" key="6">
    <source>
        <dbReference type="Proteomes" id="UP000294292"/>
    </source>
</evidence>
<dbReference type="RefSeq" id="WP_134211219.1">
    <property type="nucleotide sequence ID" value="NZ_CP038015.1"/>
</dbReference>
<dbReference type="PANTHER" id="PTHR42756">
    <property type="entry name" value="TRANSCRIPTIONAL REGULATOR, MARR"/>
    <property type="match status" value="1"/>
</dbReference>
<dbReference type="SMART" id="SM00347">
    <property type="entry name" value="HTH_MARR"/>
    <property type="match status" value="1"/>
</dbReference>
<evidence type="ECO:0000256" key="1">
    <source>
        <dbReference type="ARBA" id="ARBA00023015"/>
    </source>
</evidence>
<dbReference type="InterPro" id="IPR000835">
    <property type="entry name" value="HTH_MarR-typ"/>
</dbReference>
<evidence type="ECO:0000313" key="5">
    <source>
        <dbReference type="EMBL" id="QBP42645.1"/>
    </source>
</evidence>
<dbReference type="KEGG" id="panc:E2636_16495"/>
<dbReference type="EMBL" id="CP038015">
    <property type="protein sequence ID" value="QBP42645.1"/>
    <property type="molecule type" value="Genomic_DNA"/>
</dbReference>
<dbReference type="OrthoDB" id="1904211at2"/>
<dbReference type="InterPro" id="IPR036388">
    <property type="entry name" value="WH-like_DNA-bd_sf"/>
</dbReference>
<evidence type="ECO:0000259" key="4">
    <source>
        <dbReference type="PROSITE" id="PS50995"/>
    </source>
</evidence>
<dbReference type="Proteomes" id="UP000294292">
    <property type="component" value="Chromosome"/>
</dbReference>
<dbReference type="Pfam" id="PF01047">
    <property type="entry name" value="MarR"/>
    <property type="match status" value="1"/>
</dbReference>
<dbReference type="PANTHER" id="PTHR42756:SF1">
    <property type="entry name" value="TRANSCRIPTIONAL REPRESSOR OF EMRAB OPERON"/>
    <property type="match status" value="1"/>
</dbReference>
<accession>A0A4V1ANG0</accession>
<name>A0A4V1ANG0_9BACL</name>
<evidence type="ECO:0000256" key="3">
    <source>
        <dbReference type="ARBA" id="ARBA00023163"/>
    </source>
</evidence>
<sequence>MTNLIFHEINQKSRLSIKEVNETLKEFGLYSAQWSILFCLNQFGSMTQTELWRYLHVEAPTITRTLVKLEDHKLITRQAGKDKRERTVHLTNEAKVLIPQIKSRVDIVEKKMLASLSEVELQQLSGLLKKVGGSIEHDN</sequence>
<evidence type="ECO:0000256" key="2">
    <source>
        <dbReference type="ARBA" id="ARBA00023125"/>
    </source>
</evidence>
<reference evidence="5 6" key="1">
    <citation type="submission" date="2019-03" db="EMBL/GenBank/DDBJ databases">
        <title>Complete genome sequence of Paenisporosarcina antarctica CGMCC 1.6503T.</title>
        <authorList>
            <person name="Rong J.-C."/>
            <person name="Chi N.-Y."/>
            <person name="Zhang Q.-F."/>
        </authorList>
    </citation>
    <scope>NUCLEOTIDE SEQUENCE [LARGE SCALE GENOMIC DNA]</scope>
    <source>
        <strain evidence="5 6">CGMCC 1.6503</strain>
    </source>
</reference>
<keyword evidence="6" id="KW-1185">Reference proteome</keyword>
<dbReference type="GO" id="GO:0003677">
    <property type="term" value="F:DNA binding"/>
    <property type="evidence" value="ECO:0007669"/>
    <property type="project" value="UniProtKB-KW"/>
</dbReference>
<proteinExistence type="predicted"/>
<organism evidence="5 6">
    <name type="scientific">Paenisporosarcina antarctica</name>
    <dbReference type="NCBI Taxonomy" id="417367"/>
    <lineage>
        <taxon>Bacteria</taxon>
        <taxon>Bacillati</taxon>
        <taxon>Bacillota</taxon>
        <taxon>Bacilli</taxon>
        <taxon>Bacillales</taxon>
        <taxon>Caryophanaceae</taxon>
        <taxon>Paenisporosarcina</taxon>
    </lineage>
</organism>
<dbReference type="PROSITE" id="PS50995">
    <property type="entry name" value="HTH_MARR_2"/>
    <property type="match status" value="1"/>
</dbReference>
<dbReference type="GO" id="GO:0003700">
    <property type="term" value="F:DNA-binding transcription factor activity"/>
    <property type="evidence" value="ECO:0007669"/>
    <property type="project" value="InterPro"/>
</dbReference>
<keyword evidence="1" id="KW-0805">Transcription regulation</keyword>
<dbReference type="PRINTS" id="PR00598">
    <property type="entry name" value="HTHMARR"/>
</dbReference>
<dbReference type="Gene3D" id="1.10.10.10">
    <property type="entry name" value="Winged helix-like DNA-binding domain superfamily/Winged helix DNA-binding domain"/>
    <property type="match status" value="1"/>
</dbReference>
<dbReference type="SUPFAM" id="SSF46785">
    <property type="entry name" value="Winged helix' DNA-binding domain"/>
    <property type="match status" value="1"/>
</dbReference>
<keyword evidence="2" id="KW-0238">DNA-binding</keyword>
<gene>
    <name evidence="5" type="ORF">E2636_16495</name>
</gene>